<dbReference type="InterPro" id="IPR007122">
    <property type="entry name" value="Villin/Gelsolin"/>
</dbReference>
<evidence type="ECO:0000259" key="4">
    <source>
        <dbReference type="Pfam" id="PF00626"/>
    </source>
</evidence>
<dbReference type="GeneID" id="42005634"/>
<dbReference type="InterPro" id="IPR029006">
    <property type="entry name" value="ADF-H/Gelsolin-like_dom_sf"/>
</dbReference>
<keyword evidence="2" id="KW-0175">Coiled coil</keyword>
<evidence type="ECO:0000256" key="1">
    <source>
        <dbReference type="ARBA" id="ARBA00022737"/>
    </source>
</evidence>
<dbReference type="GO" id="GO:0051016">
    <property type="term" value="P:barbed-end actin filament capping"/>
    <property type="evidence" value="ECO:0007669"/>
    <property type="project" value="TreeGrafter"/>
</dbReference>
<dbReference type="SMART" id="SM00262">
    <property type="entry name" value="GEL"/>
    <property type="match status" value="6"/>
</dbReference>
<name>A0A507C344_9FUNG</name>
<dbReference type="GO" id="GO:0051015">
    <property type="term" value="F:actin filament binding"/>
    <property type="evidence" value="ECO:0007669"/>
    <property type="project" value="InterPro"/>
</dbReference>
<feature type="compositionally biased region" description="Polar residues" evidence="3">
    <location>
        <begin position="1350"/>
        <end position="1360"/>
    </location>
</feature>
<dbReference type="InterPro" id="IPR007123">
    <property type="entry name" value="Gelsolin-like_dom"/>
</dbReference>
<evidence type="ECO:0000256" key="2">
    <source>
        <dbReference type="SAM" id="Coils"/>
    </source>
</evidence>
<evidence type="ECO:0000256" key="3">
    <source>
        <dbReference type="SAM" id="MobiDB-lite"/>
    </source>
</evidence>
<feature type="region of interest" description="Disordered" evidence="3">
    <location>
        <begin position="810"/>
        <end position="859"/>
    </location>
</feature>
<dbReference type="GO" id="GO:0005737">
    <property type="term" value="C:cytoplasm"/>
    <property type="evidence" value="ECO:0007669"/>
    <property type="project" value="TreeGrafter"/>
</dbReference>
<dbReference type="STRING" id="1806994.A0A507C344"/>
<dbReference type="GO" id="GO:0005634">
    <property type="term" value="C:nucleus"/>
    <property type="evidence" value="ECO:0007669"/>
    <property type="project" value="TreeGrafter"/>
</dbReference>
<keyword evidence="6" id="KW-1185">Reference proteome</keyword>
<dbReference type="Pfam" id="PF00626">
    <property type="entry name" value="Gelsolin"/>
    <property type="match status" value="1"/>
</dbReference>
<feature type="region of interest" description="Disordered" evidence="3">
    <location>
        <begin position="1310"/>
        <end position="1360"/>
    </location>
</feature>
<dbReference type="RefSeq" id="XP_031023691.1">
    <property type="nucleotide sequence ID" value="XM_031170337.1"/>
</dbReference>
<feature type="compositionally biased region" description="Basic and acidic residues" evidence="3">
    <location>
        <begin position="810"/>
        <end position="820"/>
    </location>
</feature>
<sequence length="1360" mass="152335">MSTPVAENALEKARRLRKEMRQNSSVMMDYETELANQREQNRKQRAAEREVELELEERRTRSSVLRRAASDVASSSIRSSVTSNIPNGLISSSTPHDELRRLEEESILRIKKRANQLEEEREKLEQELRRGYELGQKIERIIRSKSLAPFRAHEASDDKAATSNRKSLDFSLTTRPTLNADAVNNAATPANVSSDSTSQTGDTGGFSSYFRSAFQMLSDATTSASTVASSYADSLRKQYSRPKKYVLQSPDFYGADFTSASNPVDGELLEELEKRGDMNDRDAKEREKVFSDNGRLFLRALDNLAKLRSRVTGHSESESLSTFADAIEKDSTLPRLPAALIKTTKEGAESSNKSQKKQTEFAQERIPMMDFSETFSADLPDSPGVSVWRIERLKPHILELPRGRGLFCEGDAYLVMMSYRNEDSGALDHQIFTWVGASAELDKKFCAAMYSVGLRNLVGAVGRVEHEISHEESPEFLGLFTTIEYDAVDMATEPGLSPVEERTYPLRLYKLFGGREAKIRLVSPSSASLESTAVLVLDWGMEIFVWTGSKSKVQHQTVAKMLALEGQENARFFELLGGPPVHAAKPDLDSVIAEREFRDAAESNPTMYRVEPKSLSDQVDMNDLLVTGGTLKRIMLQSEGCYVIDTAVELFLWIGRHSSLDTKQVSNEFLARVVPVQPRPKWMGFNRMAEGEESEVFKLMFRDWDEHASEVNWQDVKSGNADLKKRSVAPSLGGMRVDVRALYQPPATFDVQTRAIEELCSHANRLLLSFSSFIYSRGRFVQLPAEERGHFFAGDAYVFLCVYRLEEEGEHKEREKKRQEAATTSGTNTPPSGRTSVSSASKDSVNPKDESSAASALSPVEPAMPNVEAVVYFWQGDKSSKLAYSTFLFKTQLEMEDLMKEMYKCPVKVVHLEQGREPIALLAHLDNMCVYHRGSRKDWLEQRAASAGNDAPVNIFSASQEPAVMWQIRTDLRYKTTRAIQVTAKATSLVTRDCFFIQLRDPTQTSYLWAGKGASKDEVKRAHNIIRKILGTGSPSPLPSLLGNPVSPPLSSLSPLSAPVSSSHNSLRGALTALTSSIWMPGAGSANLVNGSFYRQVDERLEPRAFWDVLGGKQPYSAGSEYYYAPVPRVLRCSCSRGYFLVEEVYHFQQSDLRSDTCCIIDPGSAKLYVWVGSDTSDVVRKLARKSVEVWLDNLDDGRMMAPDGGVMYGIPEAITNKFSRDTVFANDPKTRRQHSESISSATRTAILRRMKSRVTGLRNEGDVLFISQGDEPIEFIAYFHGWDAELWKKVANPTNAFLREETAKKLEYQTQKAEDDKLKREVEESEARLQQKLQVEEEEIRKLSPPASPHSSRNSVAVT</sequence>
<dbReference type="Gene3D" id="3.40.20.10">
    <property type="entry name" value="Severin"/>
    <property type="match status" value="6"/>
</dbReference>
<organism evidence="5 6">
    <name type="scientific">Synchytrium microbalum</name>
    <dbReference type="NCBI Taxonomy" id="1806994"/>
    <lineage>
        <taxon>Eukaryota</taxon>
        <taxon>Fungi</taxon>
        <taxon>Fungi incertae sedis</taxon>
        <taxon>Chytridiomycota</taxon>
        <taxon>Chytridiomycota incertae sedis</taxon>
        <taxon>Chytridiomycetes</taxon>
        <taxon>Synchytriales</taxon>
        <taxon>Synchytriaceae</taxon>
        <taxon>Synchytrium</taxon>
    </lineage>
</organism>
<dbReference type="PANTHER" id="PTHR11977">
    <property type="entry name" value="VILLIN"/>
    <property type="match status" value="1"/>
</dbReference>
<comment type="caution">
    <text evidence="5">The sequence shown here is derived from an EMBL/GenBank/DDBJ whole genome shotgun (WGS) entry which is preliminary data.</text>
</comment>
<dbReference type="GO" id="GO:0015629">
    <property type="term" value="C:actin cytoskeleton"/>
    <property type="evidence" value="ECO:0007669"/>
    <property type="project" value="TreeGrafter"/>
</dbReference>
<dbReference type="GO" id="GO:0005546">
    <property type="term" value="F:phosphatidylinositol-4,5-bisphosphate binding"/>
    <property type="evidence" value="ECO:0007669"/>
    <property type="project" value="TreeGrafter"/>
</dbReference>
<protein>
    <recommendedName>
        <fullName evidence="4">Gelsolin-like domain-containing protein</fullName>
    </recommendedName>
</protein>
<dbReference type="PANTHER" id="PTHR11977:SF51">
    <property type="entry name" value="PROTEIN FLIGHTLESS-1 HOMOLOG"/>
    <property type="match status" value="1"/>
</dbReference>
<dbReference type="GO" id="GO:0051014">
    <property type="term" value="P:actin filament severing"/>
    <property type="evidence" value="ECO:0007669"/>
    <property type="project" value="TreeGrafter"/>
</dbReference>
<gene>
    <name evidence="5" type="ORF">SmJEL517_g04409</name>
</gene>
<dbReference type="SUPFAM" id="SSF55753">
    <property type="entry name" value="Actin depolymerizing proteins"/>
    <property type="match status" value="6"/>
</dbReference>
<feature type="coiled-coil region" evidence="2">
    <location>
        <begin position="100"/>
        <end position="134"/>
    </location>
</feature>
<evidence type="ECO:0000313" key="6">
    <source>
        <dbReference type="Proteomes" id="UP000319731"/>
    </source>
</evidence>
<accession>A0A507C344</accession>
<proteinExistence type="predicted"/>
<dbReference type="OrthoDB" id="6375767at2759"/>
<dbReference type="Proteomes" id="UP000319731">
    <property type="component" value="Unassembled WGS sequence"/>
</dbReference>
<feature type="compositionally biased region" description="Basic and acidic residues" evidence="3">
    <location>
        <begin position="1310"/>
        <end position="1330"/>
    </location>
</feature>
<dbReference type="EMBL" id="QEAO01000029">
    <property type="protein sequence ID" value="TPX32504.1"/>
    <property type="molecule type" value="Genomic_DNA"/>
</dbReference>
<feature type="domain" description="Gelsolin-like" evidence="4">
    <location>
        <begin position="630"/>
        <end position="697"/>
    </location>
</feature>
<keyword evidence="1" id="KW-0677">Repeat</keyword>
<dbReference type="GO" id="GO:0008154">
    <property type="term" value="P:actin polymerization or depolymerization"/>
    <property type="evidence" value="ECO:0007669"/>
    <property type="project" value="TreeGrafter"/>
</dbReference>
<feature type="compositionally biased region" description="Polar residues" evidence="3">
    <location>
        <begin position="821"/>
        <end position="844"/>
    </location>
</feature>
<reference evidence="5 6" key="1">
    <citation type="journal article" date="2019" name="Sci. Rep.">
        <title>Comparative genomics of chytrid fungi reveal insights into the obligate biotrophic and pathogenic lifestyle of Synchytrium endobioticum.</title>
        <authorList>
            <person name="van de Vossenberg B.T.L.H."/>
            <person name="Warris S."/>
            <person name="Nguyen H.D.T."/>
            <person name="van Gent-Pelzer M.P.E."/>
            <person name="Joly D.L."/>
            <person name="van de Geest H.C."/>
            <person name="Bonants P.J.M."/>
            <person name="Smith D.S."/>
            <person name="Levesque C.A."/>
            <person name="van der Lee T.A.J."/>
        </authorList>
    </citation>
    <scope>NUCLEOTIDE SEQUENCE [LARGE SCALE GENOMIC DNA]</scope>
    <source>
        <strain evidence="5 6">JEL517</strain>
    </source>
</reference>
<feature type="coiled-coil region" evidence="2">
    <location>
        <begin position="27"/>
        <end position="56"/>
    </location>
</feature>
<evidence type="ECO:0000313" key="5">
    <source>
        <dbReference type="EMBL" id="TPX32504.1"/>
    </source>
</evidence>